<dbReference type="RefSeq" id="WP_198621234.1">
    <property type="nucleotide sequence ID" value="NZ_JACOIF010000077.1"/>
</dbReference>
<dbReference type="Proteomes" id="UP001288778">
    <property type="component" value="Unassembled WGS sequence"/>
</dbReference>
<protein>
    <submittedName>
        <fullName evidence="1">Uncharacterized protein</fullName>
    </submittedName>
</protein>
<comment type="caution">
    <text evidence="1">The sequence shown here is derived from an EMBL/GenBank/DDBJ whole genome shotgun (WGS) entry which is preliminary data.</text>
</comment>
<sequence>MDHLIDKFDIHIEWAWDFFYQEWKTGNYKKFSECPSYHELKTLLDSVNILRAYIGWERITIKEKIQWMED</sequence>
<name>A0AAW9I825_CLOPF</name>
<dbReference type="AlphaFoldDB" id="A0AAW9I825"/>
<proteinExistence type="predicted"/>
<gene>
    <name evidence="1" type="ORF">GNF68_13460</name>
</gene>
<accession>A0AAW9I825</accession>
<reference evidence="1" key="1">
    <citation type="submission" date="2019-11" db="EMBL/GenBank/DDBJ databases">
        <title>Characterization of Clostridium perfringens isolates from swine manure treated agricultural soils.</title>
        <authorList>
            <person name="Wushke S.T."/>
        </authorList>
    </citation>
    <scope>NUCLEOTIDE SEQUENCE</scope>
    <source>
        <strain evidence="1">X94</strain>
    </source>
</reference>
<evidence type="ECO:0000313" key="1">
    <source>
        <dbReference type="EMBL" id="MDZ4910047.1"/>
    </source>
</evidence>
<organism evidence="1 2">
    <name type="scientific">Clostridium perfringens</name>
    <dbReference type="NCBI Taxonomy" id="1502"/>
    <lineage>
        <taxon>Bacteria</taxon>
        <taxon>Bacillati</taxon>
        <taxon>Bacillota</taxon>
        <taxon>Clostridia</taxon>
        <taxon>Eubacteriales</taxon>
        <taxon>Clostridiaceae</taxon>
        <taxon>Clostridium</taxon>
    </lineage>
</organism>
<dbReference type="EMBL" id="WNUI01000056">
    <property type="protein sequence ID" value="MDZ4910047.1"/>
    <property type="molecule type" value="Genomic_DNA"/>
</dbReference>
<evidence type="ECO:0000313" key="2">
    <source>
        <dbReference type="Proteomes" id="UP001288778"/>
    </source>
</evidence>